<evidence type="ECO:0000313" key="3">
    <source>
        <dbReference type="Proteomes" id="UP000240974"/>
    </source>
</evidence>
<keyword evidence="1" id="KW-1133">Transmembrane helix</keyword>
<feature type="transmembrane region" description="Helical" evidence="1">
    <location>
        <begin position="6"/>
        <end position="25"/>
    </location>
</feature>
<evidence type="ECO:0000256" key="1">
    <source>
        <dbReference type="SAM" id="Phobius"/>
    </source>
</evidence>
<keyword evidence="3" id="KW-1185">Reference proteome</keyword>
<sequence>MKIECCIISTMFEILISGILKYLIANTIHLIINRKNIKIKEKTKKIIIKFVNLVIDLTFKAICNHVTFFFWIFEIITIWILNFSLKTH</sequence>
<comment type="caution">
    <text evidence="2">The sequence shown here is derived from an EMBL/GenBank/DDBJ whole genome shotgun (WGS) entry which is preliminary data.</text>
</comment>
<proteinExistence type="predicted"/>
<protein>
    <submittedName>
        <fullName evidence="2">Uncharacterized protein</fullName>
    </submittedName>
</protein>
<dbReference type="AlphaFoldDB" id="A0A2T3FJW8"/>
<gene>
    <name evidence="2" type="ORF">C7U54_14055</name>
</gene>
<dbReference type="EMBL" id="PYLQ01000034">
    <property type="protein sequence ID" value="PST35558.1"/>
    <property type="molecule type" value="Genomic_DNA"/>
</dbReference>
<organism evidence="2 3">
    <name type="scientific">Faecalibacillus intestinalis</name>
    <dbReference type="NCBI Taxonomy" id="1982626"/>
    <lineage>
        <taxon>Bacteria</taxon>
        <taxon>Bacillati</taxon>
        <taxon>Bacillota</taxon>
        <taxon>Erysipelotrichia</taxon>
        <taxon>Erysipelotrichales</taxon>
        <taxon>Coprobacillaceae</taxon>
        <taxon>Faecalibacillus</taxon>
    </lineage>
</organism>
<accession>A0A2T3FJW8</accession>
<dbReference type="Proteomes" id="UP000240974">
    <property type="component" value="Unassembled WGS sequence"/>
</dbReference>
<evidence type="ECO:0000313" key="2">
    <source>
        <dbReference type="EMBL" id="PST35558.1"/>
    </source>
</evidence>
<keyword evidence="1" id="KW-0472">Membrane</keyword>
<keyword evidence="1" id="KW-0812">Transmembrane</keyword>
<reference evidence="2 3" key="1">
    <citation type="journal article" date="2019" name="Int. J. Syst. Evol. Microbiol.">
        <title>Faecalibacillus intestinalis gen. nov., sp. nov. and Faecalibacillus faecis sp. nov., isolated from human faeces.</title>
        <authorList>
            <person name="Seo B."/>
            <person name="Jeon K."/>
            <person name="Baek I."/>
            <person name="Lee Y.M."/>
            <person name="Baek K."/>
            <person name="Ko G."/>
        </authorList>
    </citation>
    <scope>NUCLEOTIDE SEQUENCE [LARGE SCALE GENOMIC DNA]</scope>
    <source>
        <strain evidence="2 3">SNUG30099</strain>
    </source>
</reference>
<name>A0A2T3FJW8_9FIRM</name>
<feature type="transmembrane region" description="Helical" evidence="1">
    <location>
        <begin position="68"/>
        <end position="85"/>
    </location>
</feature>